<name>A0AAT9J9A8_9VIRU</name>
<evidence type="ECO:0000313" key="1">
    <source>
        <dbReference type="EMBL" id="DBA51904.1"/>
    </source>
</evidence>
<organism evidence="1">
    <name type="scientific">Nitrosopumilaceae spindle-shaped virus</name>
    <dbReference type="NCBI Taxonomy" id="3065433"/>
    <lineage>
        <taxon>Viruses</taxon>
    </lineage>
</organism>
<reference evidence="1" key="1">
    <citation type="journal article" date="2024" name="Environ. Microbiol. Rep.">
        <title>Hiding in plain sight: The discovery of complete genomes of 11 hypothetical spindle-shaped viruses that putatively infect mesophilic ammonia-oxidizing archaea.</title>
        <authorList>
            <person name="Ni Y."/>
            <person name="Xu T."/>
            <person name="Yan S."/>
            <person name="Chen L."/>
            <person name="Wang Y."/>
        </authorList>
    </citation>
    <scope>NUCLEOTIDE SEQUENCE</scope>
    <source>
        <strain evidence="1">NBC1</strain>
    </source>
</reference>
<dbReference type="EMBL" id="BK067786">
    <property type="protein sequence ID" value="DBA51904.1"/>
    <property type="molecule type" value="Genomic_DNA"/>
</dbReference>
<protein>
    <submittedName>
        <fullName evidence="1">ORF46</fullName>
    </submittedName>
</protein>
<accession>A0AAT9J9A8</accession>
<proteinExistence type="predicted"/>
<reference evidence="1" key="2">
    <citation type="submission" date="2024-03" db="EMBL/GenBank/DDBJ databases">
        <authorList>
            <person name="Ni Y."/>
            <person name="Xu T."/>
            <person name="Yan S."/>
            <person name="Chen L."/>
            <person name="Wang Y."/>
        </authorList>
    </citation>
    <scope>NUCLEOTIDE SEQUENCE</scope>
    <source>
        <strain evidence="1">NBC1</strain>
    </source>
</reference>
<sequence>MMLSDPELEDEEFWEAKEFLFTSRHSLKELNVLRAENDEVTLGRVTDV</sequence>